<keyword evidence="1" id="KW-0472">Membrane</keyword>
<reference evidence="2" key="2">
    <citation type="submission" date="2019-02" db="EMBL/GenBank/DDBJ databases">
        <authorList>
            <person name="Chen S.-C."/>
            <person name="Chien H.-H."/>
            <person name="Lai M.-C."/>
        </authorList>
    </citation>
    <scope>NUCLEOTIDE SEQUENCE</scope>
    <source>
        <strain evidence="2">N2F9704</strain>
    </source>
</reference>
<feature type="transmembrane region" description="Helical" evidence="1">
    <location>
        <begin position="106"/>
        <end position="125"/>
    </location>
</feature>
<gene>
    <name evidence="2" type="ORF">RJ40_02765</name>
</gene>
<protein>
    <recommendedName>
        <fullName evidence="4">Membrane-bound hydrogenase subunit ehaB</fullName>
    </recommendedName>
</protein>
<proteinExistence type="predicted"/>
<evidence type="ECO:0000313" key="2">
    <source>
        <dbReference type="EMBL" id="QSZ66496.1"/>
    </source>
</evidence>
<dbReference type="Pfam" id="PF26645">
    <property type="entry name" value="EhaB"/>
    <property type="match status" value="1"/>
</dbReference>
<dbReference type="PIRSF" id="PIRSF019706">
    <property type="entry name" value="EhaB"/>
    <property type="match status" value="1"/>
</dbReference>
<dbReference type="Proteomes" id="UP001042704">
    <property type="component" value="Chromosome"/>
</dbReference>
<reference evidence="2" key="1">
    <citation type="journal article" date="2001" name="Int. J. Syst. Evol. Microbiol.">
        <title>Methanofollis aquaemaris sp. nov., a methanogen isolated from an aquaculture fish pond.</title>
        <authorList>
            <person name="Lai M.C."/>
            <person name="Chen S.C."/>
        </authorList>
    </citation>
    <scope>NUCLEOTIDE SEQUENCE</scope>
    <source>
        <strain evidence="2">N2F9704</strain>
    </source>
</reference>
<dbReference type="KEGG" id="maqe:RJ40_02765"/>
<evidence type="ECO:0008006" key="4">
    <source>
        <dbReference type="Google" id="ProtNLM"/>
    </source>
</evidence>
<evidence type="ECO:0000256" key="1">
    <source>
        <dbReference type="SAM" id="Phobius"/>
    </source>
</evidence>
<dbReference type="AlphaFoldDB" id="A0A8A3S4D1"/>
<keyword evidence="1" id="KW-0812">Transmembrane</keyword>
<dbReference type="GeneID" id="76423251"/>
<keyword evidence="3" id="KW-1185">Reference proteome</keyword>
<feature type="transmembrane region" description="Helical" evidence="1">
    <location>
        <begin position="71"/>
        <end position="94"/>
    </location>
</feature>
<feature type="transmembrane region" description="Helical" evidence="1">
    <location>
        <begin position="7"/>
        <end position="26"/>
    </location>
</feature>
<feature type="transmembrane region" description="Helical" evidence="1">
    <location>
        <begin position="131"/>
        <end position="149"/>
    </location>
</feature>
<organism evidence="2 3">
    <name type="scientific">Methanofollis aquaemaris</name>
    <dbReference type="NCBI Taxonomy" id="126734"/>
    <lineage>
        <taxon>Archaea</taxon>
        <taxon>Methanobacteriati</taxon>
        <taxon>Methanobacteriota</taxon>
        <taxon>Stenosarchaea group</taxon>
        <taxon>Methanomicrobia</taxon>
        <taxon>Methanomicrobiales</taxon>
        <taxon>Methanomicrobiaceae</taxon>
        <taxon>Methanofollis</taxon>
    </lineage>
</organism>
<evidence type="ECO:0000313" key="3">
    <source>
        <dbReference type="Proteomes" id="UP001042704"/>
    </source>
</evidence>
<accession>A0A8A3S4D1</accession>
<dbReference type="RefSeq" id="WP_265581839.1">
    <property type="nucleotide sequence ID" value="NZ_CP036172.1"/>
</dbReference>
<keyword evidence="1" id="KW-1133">Transmembrane helix</keyword>
<dbReference type="InterPro" id="IPR011314">
    <property type="entry name" value="Prd_NiFe_hyd_3_EhaB"/>
</dbReference>
<dbReference type="EMBL" id="CP036172">
    <property type="protein sequence ID" value="QSZ66496.1"/>
    <property type="molecule type" value="Genomic_DNA"/>
</dbReference>
<sequence length="161" mass="16471">MLADYEQVLIAAVLCWILFVTVDVLFRLPEKGGVSGASAIGKKIEADGGALHGGYMMGNIVSSPDASAGTLLAACGVYVAGLPGGLAAAVLVYIGNRICHDPGYAGTTGAVLASLIFTGLVGAGFSAENFIAGMVIAILTVQGLSHRYASRLLGRLWGWRS</sequence>
<name>A0A8A3S4D1_9EURY</name>